<feature type="transmembrane region" description="Helical" evidence="5">
    <location>
        <begin position="112"/>
        <end position="133"/>
    </location>
</feature>
<evidence type="ECO:0000256" key="4">
    <source>
        <dbReference type="ARBA" id="ARBA00023136"/>
    </source>
</evidence>
<evidence type="ECO:0000256" key="5">
    <source>
        <dbReference type="SAM" id="Phobius"/>
    </source>
</evidence>
<feature type="transmembrane region" description="Helical" evidence="5">
    <location>
        <begin position="374"/>
        <end position="391"/>
    </location>
</feature>
<feature type="transmembrane region" description="Helical" evidence="5">
    <location>
        <begin position="145"/>
        <end position="168"/>
    </location>
</feature>
<keyword evidence="4 5" id="KW-0472">Membrane</keyword>
<evidence type="ECO:0000256" key="1">
    <source>
        <dbReference type="ARBA" id="ARBA00004141"/>
    </source>
</evidence>
<dbReference type="PANTHER" id="PTHR37422">
    <property type="entry name" value="TEICHURONIC ACID BIOSYNTHESIS PROTEIN TUAE"/>
    <property type="match status" value="1"/>
</dbReference>
<comment type="caution">
    <text evidence="7">The sequence shown here is derived from an EMBL/GenBank/DDBJ whole genome shotgun (WGS) entry which is preliminary data.</text>
</comment>
<keyword evidence="2 5" id="KW-0812">Transmembrane</keyword>
<evidence type="ECO:0000313" key="8">
    <source>
        <dbReference type="Proteomes" id="UP000177230"/>
    </source>
</evidence>
<feature type="transmembrane region" description="Helical" evidence="5">
    <location>
        <begin position="62"/>
        <end position="78"/>
    </location>
</feature>
<comment type="subcellular location">
    <subcellularLocation>
        <location evidence="1">Membrane</location>
        <topology evidence="1">Multi-pass membrane protein</topology>
    </subcellularLocation>
</comment>
<feature type="transmembrane region" description="Helical" evidence="5">
    <location>
        <begin position="305"/>
        <end position="332"/>
    </location>
</feature>
<feature type="transmembrane region" description="Helical" evidence="5">
    <location>
        <begin position="12"/>
        <end position="42"/>
    </location>
</feature>
<dbReference type="EMBL" id="MFFM01000037">
    <property type="protein sequence ID" value="OGF11155.1"/>
    <property type="molecule type" value="Genomic_DNA"/>
</dbReference>
<dbReference type="InterPro" id="IPR007016">
    <property type="entry name" value="O-antigen_ligase-rel_domated"/>
</dbReference>
<dbReference type="AlphaFoldDB" id="A0A1F5R9R3"/>
<accession>A0A1F5R9R3</accession>
<feature type="transmembrane region" description="Helical" evidence="5">
    <location>
        <begin position="180"/>
        <end position="203"/>
    </location>
</feature>
<dbReference type="Proteomes" id="UP000177230">
    <property type="component" value="Unassembled WGS sequence"/>
</dbReference>
<feature type="transmembrane region" description="Helical" evidence="5">
    <location>
        <begin position="215"/>
        <end position="233"/>
    </location>
</feature>
<evidence type="ECO:0000256" key="3">
    <source>
        <dbReference type="ARBA" id="ARBA00022989"/>
    </source>
</evidence>
<evidence type="ECO:0000313" key="7">
    <source>
        <dbReference type="EMBL" id="OGF11155.1"/>
    </source>
</evidence>
<proteinExistence type="predicted"/>
<reference evidence="7 8" key="1">
    <citation type="journal article" date="2016" name="Nat. Commun.">
        <title>Thousands of microbial genomes shed light on interconnected biogeochemical processes in an aquifer system.</title>
        <authorList>
            <person name="Anantharaman K."/>
            <person name="Brown C.T."/>
            <person name="Hug L.A."/>
            <person name="Sharon I."/>
            <person name="Castelle C.J."/>
            <person name="Probst A.J."/>
            <person name="Thomas B.C."/>
            <person name="Singh A."/>
            <person name="Wilkins M.J."/>
            <person name="Karaoz U."/>
            <person name="Brodie E.L."/>
            <person name="Williams K.H."/>
            <person name="Hubbard S.S."/>
            <person name="Banfield J.F."/>
        </authorList>
    </citation>
    <scope>NUCLEOTIDE SEQUENCE [LARGE SCALE GENOMIC DNA]</scope>
</reference>
<feature type="domain" description="O-antigen ligase-related" evidence="6">
    <location>
        <begin position="182"/>
        <end position="321"/>
    </location>
</feature>
<sequence length="397" mass="43938">MNDKTVLMLDRVIQASLVGFVGSMPVSIAFCQISLGIGWLAFLARSIVTKRWLGYRTVLDTPFLGFFLLSLLVSAFSLKPAESFISLKKFYLLSAVYLVAFNTQGIKRIFELVQLLALMTALTGIFGLIMNLAGLQSRLLAVQGMAMTSGGIFMMAGILFLPLAAFYLNQPGFKRYLFPALYAITFISLVLTKTVSAWLGWVAGIVSILLFQKRYLIIILLAAATLGAGLFVFNPASDRFMTYKKDNTWEARLTIWRIGWQLIKERPVLGTGLIDLGELYQAKRSSEDIRLHGNNRRLGHLHNNFIHIAATMGLAGLLSFLFLWWMVIGQMIGTIAKSPPGHKLLALALLAAVIGFLTNGMAEWNFGDSEVVTIIWFLVGLSVAMSETFTSKPKCNI</sequence>
<organism evidence="7 8">
    <name type="scientific">Candidatus Edwardsbacteria bacterium GWF2_54_11</name>
    <dbReference type="NCBI Taxonomy" id="1817851"/>
    <lineage>
        <taxon>Bacteria</taxon>
        <taxon>Candidatus Edwardsiibacteriota</taxon>
    </lineage>
</organism>
<feature type="transmembrane region" description="Helical" evidence="5">
    <location>
        <begin position="344"/>
        <end position="362"/>
    </location>
</feature>
<gene>
    <name evidence="7" type="ORF">A2024_07770</name>
</gene>
<protein>
    <recommendedName>
        <fullName evidence="6">O-antigen ligase-related domain-containing protein</fullName>
    </recommendedName>
</protein>
<dbReference type="GO" id="GO:0016020">
    <property type="term" value="C:membrane"/>
    <property type="evidence" value="ECO:0007669"/>
    <property type="project" value="UniProtKB-SubCell"/>
</dbReference>
<evidence type="ECO:0000256" key="2">
    <source>
        <dbReference type="ARBA" id="ARBA00022692"/>
    </source>
</evidence>
<evidence type="ECO:0000259" key="6">
    <source>
        <dbReference type="Pfam" id="PF04932"/>
    </source>
</evidence>
<keyword evidence="3 5" id="KW-1133">Transmembrane helix</keyword>
<dbReference type="InterPro" id="IPR051533">
    <property type="entry name" value="WaaL-like"/>
</dbReference>
<dbReference type="Pfam" id="PF04932">
    <property type="entry name" value="Wzy_C"/>
    <property type="match status" value="1"/>
</dbReference>
<name>A0A1F5R9R3_9BACT</name>
<dbReference type="PANTHER" id="PTHR37422:SF13">
    <property type="entry name" value="LIPOPOLYSACCHARIDE BIOSYNTHESIS PROTEIN PA4999-RELATED"/>
    <property type="match status" value="1"/>
</dbReference>